<evidence type="ECO:0000256" key="4">
    <source>
        <dbReference type="ARBA" id="ARBA00022723"/>
    </source>
</evidence>
<dbReference type="InterPro" id="IPR003764">
    <property type="entry name" value="GlcNAc_6-P_deAcase"/>
</dbReference>
<dbReference type="GO" id="GO:0106279">
    <property type="term" value="P:negative regulation of UDP-N-acetylglucosamine biosynthetic process"/>
    <property type="evidence" value="ECO:0007669"/>
    <property type="project" value="UniProtKB-ARBA"/>
</dbReference>
<dbReference type="EMBL" id="BEYU01000036">
    <property type="protein sequence ID" value="GBG27818.1"/>
    <property type="molecule type" value="Genomic_DNA"/>
</dbReference>
<feature type="binding site" evidence="10">
    <location>
        <position position="242"/>
    </location>
    <ligand>
        <name>substrate</name>
    </ligand>
</feature>
<evidence type="ECO:0000256" key="5">
    <source>
        <dbReference type="ARBA" id="ARBA00022801"/>
    </source>
</evidence>
<name>A0A2R5GDM6_9STRA</name>
<dbReference type="GO" id="GO:0006046">
    <property type="term" value="P:N-acetylglucosamine catabolic process"/>
    <property type="evidence" value="ECO:0007669"/>
    <property type="project" value="TreeGrafter"/>
</dbReference>
<comment type="similarity">
    <text evidence="1 8">Belongs to the metallo-dependent hydrolases superfamily. NagA family.</text>
</comment>
<evidence type="ECO:0000256" key="11">
    <source>
        <dbReference type="PIRSR" id="PIRSR038994-3"/>
    </source>
</evidence>
<dbReference type="InterPro" id="IPR006680">
    <property type="entry name" value="Amidohydro-rel"/>
</dbReference>
<feature type="binding site" evidence="10">
    <location>
        <begin position="311"/>
        <end position="313"/>
    </location>
    <ligand>
        <name>substrate</name>
    </ligand>
</feature>
<dbReference type="Pfam" id="PF01979">
    <property type="entry name" value="Amidohydro_1"/>
    <property type="match status" value="1"/>
</dbReference>
<dbReference type="PANTHER" id="PTHR11113:SF14">
    <property type="entry name" value="N-ACETYLGLUCOSAMINE-6-PHOSPHATE DEACETYLASE"/>
    <property type="match status" value="1"/>
</dbReference>
<evidence type="ECO:0000256" key="7">
    <source>
        <dbReference type="ARBA" id="ARBA00047647"/>
    </source>
</evidence>
<dbReference type="Gene3D" id="3.20.20.140">
    <property type="entry name" value="Metal-dependent hydrolases"/>
    <property type="match status" value="1"/>
</dbReference>
<feature type="binding site" evidence="10">
    <location>
        <begin position="234"/>
        <end position="235"/>
    </location>
    <ligand>
        <name>substrate</name>
    </ligand>
</feature>
<dbReference type="PIRSF" id="PIRSF038994">
    <property type="entry name" value="NagA"/>
    <property type="match status" value="1"/>
</dbReference>
<dbReference type="GO" id="GO:0008448">
    <property type="term" value="F:N-acetylglucosamine-6-phosphate deacetylase activity"/>
    <property type="evidence" value="ECO:0007669"/>
    <property type="project" value="UniProtKB-UniRule"/>
</dbReference>
<protein>
    <recommendedName>
        <fullName evidence="3 8">N-acetylglucosamine-6-phosphate deacetylase</fullName>
        <ecNumber evidence="2 8">3.5.1.25</ecNumber>
    </recommendedName>
</protein>
<keyword evidence="6 8" id="KW-0119">Carbohydrate metabolism</keyword>
<feature type="active site" description="Proton donor/acceptor" evidence="9">
    <location>
        <position position="291"/>
    </location>
</feature>
<accession>A0A2R5GDM6</accession>
<dbReference type="PANTHER" id="PTHR11113">
    <property type="entry name" value="N-ACETYLGLUCOSAMINE-6-PHOSPHATE DEACETYLASE"/>
    <property type="match status" value="1"/>
</dbReference>
<dbReference type="CDD" id="cd00854">
    <property type="entry name" value="NagA"/>
    <property type="match status" value="1"/>
</dbReference>
<dbReference type="AlphaFoldDB" id="A0A2R5GDM6"/>
<feature type="binding site" evidence="11">
    <location>
        <position position="231"/>
    </location>
    <ligand>
        <name>Zn(2+)</name>
        <dbReference type="ChEBI" id="CHEBI:29105"/>
    </ligand>
</feature>
<proteinExistence type="inferred from homology"/>
<dbReference type="EC" id="3.5.1.25" evidence="2 8"/>
<dbReference type="Proteomes" id="UP000241890">
    <property type="component" value="Unassembled WGS sequence"/>
</dbReference>
<dbReference type="InParanoid" id="A0A2R5GDM6"/>
<evidence type="ECO:0000256" key="1">
    <source>
        <dbReference type="ARBA" id="ARBA00010716"/>
    </source>
</evidence>
<dbReference type="GO" id="GO:0046872">
    <property type="term" value="F:metal ion binding"/>
    <property type="evidence" value="ECO:0007669"/>
    <property type="project" value="UniProtKB-KW"/>
</dbReference>
<organism evidence="13 14">
    <name type="scientific">Hondaea fermentalgiana</name>
    <dbReference type="NCBI Taxonomy" id="2315210"/>
    <lineage>
        <taxon>Eukaryota</taxon>
        <taxon>Sar</taxon>
        <taxon>Stramenopiles</taxon>
        <taxon>Bigyra</taxon>
        <taxon>Labyrinthulomycetes</taxon>
        <taxon>Thraustochytrida</taxon>
        <taxon>Thraustochytriidae</taxon>
        <taxon>Hondaea</taxon>
    </lineage>
</organism>
<feature type="domain" description="Amidohydrolase-related" evidence="12">
    <location>
        <begin position="57"/>
        <end position="368"/>
    </location>
</feature>
<dbReference type="NCBIfam" id="TIGR00221">
    <property type="entry name" value="nagA"/>
    <property type="match status" value="1"/>
</dbReference>
<sequence length="395" mass="42940">MLRFVNARVLRDGALENEDLWVDTRTGRVVDPMRRFYEASSSRELEVETRVDCRGGIVAPGFIDAQFNGGFGIDFSSVEQMRERENVRKCCRELVRTGVTAFCPTLISCKPHEYREILANLDAFMNDPEEQNHGARIVGLHLEGPFFNREKIGAHPLENIVSPKDSRGIEDTYQNELSHVKLVTLAPEQPGALDVIRELRKRGIVVSIGHSAATLDQADAGVGAGASMITHMFNAMGAFHHRDPGIIGLLGRHQLHDRVSFGVICDGLHVNPASVAIAYQSHPKGAVLVTDAMAGMGLPCGSHALGSQETLAGSVVSMEECVQNFRIFTGCSIAEALEAASVHPARVLELPAGQGNLRFGSEADFVILHPETLRVQATYRAGVCLYSYSGHASVS</sequence>
<reference evidence="13 14" key="1">
    <citation type="submission" date="2017-12" db="EMBL/GenBank/DDBJ databases">
        <title>Sequencing, de novo assembly and annotation of complete genome of a new Thraustochytrid species, strain FCC1311.</title>
        <authorList>
            <person name="Sedici K."/>
            <person name="Godart F."/>
            <person name="Aiese Cigliano R."/>
            <person name="Sanseverino W."/>
            <person name="Barakat M."/>
            <person name="Ortet P."/>
            <person name="Marechal E."/>
            <person name="Cagnac O."/>
            <person name="Amato A."/>
        </authorList>
    </citation>
    <scope>NUCLEOTIDE SEQUENCE [LARGE SCALE GENOMIC DNA]</scope>
</reference>
<comment type="cofactor">
    <cofactor evidence="11">
        <name>a divalent metal cation</name>
        <dbReference type="ChEBI" id="CHEBI:60240"/>
    </cofactor>
    <text evidence="11">Binds 1 divalent metal cation per subunit.</text>
</comment>
<dbReference type="InterPro" id="IPR011059">
    <property type="entry name" value="Metal-dep_hydrolase_composite"/>
</dbReference>
<dbReference type="SUPFAM" id="SSF51338">
    <property type="entry name" value="Composite domain of metallo-dependent hydrolases"/>
    <property type="match status" value="1"/>
</dbReference>
<evidence type="ECO:0000313" key="13">
    <source>
        <dbReference type="EMBL" id="GBG27818.1"/>
    </source>
</evidence>
<feature type="binding site" evidence="10">
    <location>
        <position position="269"/>
    </location>
    <ligand>
        <name>substrate</name>
    </ligand>
</feature>
<feature type="binding site" evidence="10">
    <location>
        <position position="154"/>
    </location>
    <ligand>
        <name>substrate</name>
    </ligand>
</feature>
<evidence type="ECO:0000256" key="3">
    <source>
        <dbReference type="ARBA" id="ARBA00018029"/>
    </source>
</evidence>
<comment type="catalytic activity">
    <reaction evidence="7 8">
        <text>N-acetyl-D-glucosamine 6-phosphate + H2O = D-glucosamine 6-phosphate + acetate</text>
        <dbReference type="Rhea" id="RHEA:22936"/>
        <dbReference type="ChEBI" id="CHEBI:15377"/>
        <dbReference type="ChEBI" id="CHEBI:30089"/>
        <dbReference type="ChEBI" id="CHEBI:57513"/>
        <dbReference type="ChEBI" id="CHEBI:58725"/>
        <dbReference type="EC" id="3.5.1.25"/>
    </reaction>
</comment>
<dbReference type="GO" id="GO:0019262">
    <property type="term" value="P:N-acetylneuraminate catabolic process"/>
    <property type="evidence" value="ECO:0007669"/>
    <property type="project" value="UniProtKB-ARBA"/>
</dbReference>
<keyword evidence="5 8" id="KW-0378">Hydrolase</keyword>
<feature type="binding site" evidence="11">
    <location>
        <position position="143"/>
    </location>
    <ligand>
        <name>Zn(2+)</name>
        <dbReference type="ChEBI" id="CHEBI:29105"/>
    </ligand>
</feature>
<gene>
    <name evidence="13" type="ORF">FCC1311_040412</name>
</gene>
<evidence type="ECO:0000256" key="10">
    <source>
        <dbReference type="PIRSR" id="PIRSR038994-2"/>
    </source>
</evidence>
<keyword evidence="14" id="KW-1185">Reference proteome</keyword>
<evidence type="ECO:0000256" key="8">
    <source>
        <dbReference type="PIRNR" id="PIRNR038994"/>
    </source>
</evidence>
<dbReference type="SUPFAM" id="SSF51556">
    <property type="entry name" value="Metallo-dependent hydrolases"/>
    <property type="match status" value="1"/>
</dbReference>
<evidence type="ECO:0000259" key="12">
    <source>
        <dbReference type="Pfam" id="PF01979"/>
    </source>
</evidence>
<dbReference type="OrthoDB" id="10264777at2759"/>
<evidence type="ECO:0000256" key="2">
    <source>
        <dbReference type="ARBA" id="ARBA00011899"/>
    </source>
</evidence>
<feature type="binding site" evidence="11">
    <location>
        <position position="210"/>
    </location>
    <ligand>
        <name>Zn(2+)</name>
        <dbReference type="ChEBI" id="CHEBI:29105"/>
    </ligand>
</feature>
<dbReference type="FunFam" id="3.20.20.140:FF:000023">
    <property type="entry name" value="N-acetylglucosamine-6-phosphate deacetylase"/>
    <property type="match status" value="1"/>
</dbReference>
<evidence type="ECO:0000313" key="14">
    <source>
        <dbReference type="Proteomes" id="UP000241890"/>
    </source>
</evidence>
<evidence type="ECO:0000256" key="9">
    <source>
        <dbReference type="PIRSR" id="PIRSR038994-1"/>
    </source>
</evidence>
<comment type="caution">
    <text evidence="13">The sequence shown here is derived from an EMBL/GenBank/DDBJ whole genome shotgun (WGS) entry which is preliminary data.</text>
</comment>
<keyword evidence="4 11" id="KW-0479">Metal-binding</keyword>
<dbReference type="InterPro" id="IPR032466">
    <property type="entry name" value="Metal_Hydrolase"/>
</dbReference>
<evidence type="ECO:0000256" key="6">
    <source>
        <dbReference type="ARBA" id="ARBA00023277"/>
    </source>
</evidence>